<dbReference type="GO" id="GO:0005272">
    <property type="term" value="F:sodium channel activity"/>
    <property type="evidence" value="ECO:0007669"/>
    <property type="project" value="UniProtKB-KW"/>
</dbReference>
<keyword evidence="4 11" id="KW-0812">Transmembrane</keyword>
<dbReference type="AlphaFoldDB" id="A0AAV4A7X6"/>
<comment type="caution">
    <text evidence="12">The sequence shown here is derived from an EMBL/GenBank/DDBJ whole genome shotgun (WGS) entry which is preliminary data.</text>
</comment>
<evidence type="ECO:0000256" key="6">
    <source>
        <dbReference type="ARBA" id="ARBA00023053"/>
    </source>
</evidence>
<evidence type="ECO:0000256" key="11">
    <source>
        <dbReference type="RuleBase" id="RU000679"/>
    </source>
</evidence>
<keyword evidence="3 11" id="KW-0894">Sodium channel</keyword>
<feature type="non-terminal residue" evidence="12">
    <location>
        <position position="1"/>
    </location>
</feature>
<comment type="similarity">
    <text evidence="11">Belongs to the amiloride-sensitive sodium channel (TC 1.A.6) family.</text>
</comment>
<evidence type="ECO:0000256" key="2">
    <source>
        <dbReference type="ARBA" id="ARBA00022448"/>
    </source>
</evidence>
<name>A0AAV4A7X6_9GAST</name>
<evidence type="ECO:0000256" key="7">
    <source>
        <dbReference type="ARBA" id="ARBA00023065"/>
    </source>
</evidence>
<dbReference type="InterPro" id="IPR001873">
    <property type="entry name" value="ENaC"/>
</dbReference>
<dbReference type="Gene3D" id="1.10.287.820">
    <property type="entry name" value="Acid-sensing ion channel domain"/>
    <property type="match status" value="1"/>
</dbReference>
<keyword evidence="5" id="KW-1133">Transmembrane helix</keyword>
<accession>A0AAV4A7X6</accession>
<keyword evidence="13" id="KW-1185">Reference proteome</keyword>
<keyword evidence="7 11" id="KW-0406">Ion transport</keyword>
<dbReference type="Proteomes" id="UP000735302">
    <property type="component" value="Unassembled WGS sequence"/>
</dbReference>
<proteinExistence type="inferred from homology"/>
<reference evidence="12 13" key="1">
    <citation type="journal article" date="2021" name="Elife">
        <title>Chloroplast acquisition without the gene transfer in kleptoplastic sea slugs, Plakobranchus ocellatus.</title>
        <authorList>
            <person name="Maeda T."/>
            <person name="Takahashi S."/>
            <person name="Yoshida T."/>
            <person name="Shimamura S."/>
            <person name="Takaki Y."/>
            <person name="Nagai Y."/>
            <person name="Toyoda A."/>
            <person name="Suzuki Y."/>
            <person name="Arimoto A."/>
            <person name="Ishii H."/>
            <person name="Satoh N."/>
            <person name="Nishiyama T."/>
            <person name="Hasebe M."/>
            <person name="Maruyama T."/>
            <person name="Minagawa J."/>
            <person name="Obokata J."/>
            <person name="Shigenobu S."/>
        </authorList>
    </citation>
    <scope>NUCLEOTIDE SEQUENCE [LARGE SCALE GENOMIC DNA]</scope>
</reference>
<comment type="subcellular location">
    <subcellularLocation>
        <location evidence="1">Membrane</location>
        <topology evidence="1">Multi-pass membrane protein</topology>
    </subcellularLocation>
</comment>
<keyword evidence="8" id="KW-0472">Membrane</keyword>
<keyword evidence="10 11" id="KW-0407">Ion channel</keyword>
<gene>
    <name evidence="12" type="ORF">PoB_002929600</name>
</gene>
<protein>
    <submittedName>
        <fullName evidence="12">Acid-sensing ion channel 1-like</fullName>
    </submittedName>
</protein>
<evidence type="ECO:0000313" key="12">
    <source>
        <dbReference type="EMBL" id="GFO02791.1"/>
    </source>
</evidence>
<evidence type="ECO:0000256" key="1">
    <source>
        <dbReference type="ARBA" id="ARBA00004141"/>
    </source>
</evidence>
<organism evidence="12 13">
    <name type="scientific">Plakobranchus ocellatus</name>
    <dbReference type="NCBI Taxonomy" id="259542"/>
    <lineage>
        <taxon>Eukaryota</taxon>
        <taxon>Metazoa</taxon>
        <taxon>Spiralia</taxon>
        <taxon>Lophotrochozoa</taxon>
        <taxon>Mollusca</taxon>
        <taxon>Gastropoda</taxon>
        <taxon>Heterobranchia</taxon>
        <taxon>Euthyneura</taxon>
        <taxon>Panpulmonata</taxon>
        <taxon>Sacoglossa</taxon>
        <taxon>Placobranchoidea</taxon>
        <taxon>Plakobranchidae</taxon>
        <taxon>Plakobranchus</taxon>
    </lineage>
</organism>
<keyword evidence="9 11" id="KW-0739">Sodium transport</keyword>
<evidence type="ECO:0000256" key="8">
    <source>
        <dbReference type="ARBA" id="ARBA00023136"/>
    </source>
</evidence>
<keyword evidence="2 11" id="KW-0813">Transport</keyword>
<keyword evidence="6" id="KW-0915">Sodium</keyword>
<dbReference type="Pfam" id="PF00858">
    <property type="entry name" value="ASC"/>
    <property type="match status" value="1"/>
</dbReference>
<evidence type="ECO:0000313" key="13">
    <source>
        <dbReference type="Proteomes" id="UP000735302"/>
    </source>
</evidence>
<evidence type="ECO:0000256" key="5">
    <source>
        <dbReference type="ARBA" id="ARBA00022989"/>
    </source>
</evidence>
<sequence length="139" mass="15667">RIGLPKPYKAYKNRFCEDTNSSHFVNPLKRYRLYTAANCLEECAVDKMVALCGCRAFNDAGNDTICSALEMLMCYIPNRHRSAPFLIENVTSGPNSCHCPEECNTVTYTAALSYADFSSDFEELQLSKAKVYPNVDNLR</sequence>
<evidence type="ECO:0000256" key="9">
    <source>
        <dbReference type="ARBA" id="ARBA00023201"/>
    </source>
</evidence>
<dbReference type="EMBL" id="BLXT01003630">
    <property type="protein sequence ID" value="GFO02791.1"/>
    <property type="molecule type" value="Genomic_DNA"/>
</dbReference>
<dbReference type="GO" id="GO:0016020">
    <property type="term" value="C:membrane"/>
    <property type="evidence" value="ECO:0007669"/>
    <property type="project" value="UniProtKB-SubCell"/>
</dbReference>
<evidence type="ECO:0000256" key="3">
    <source>
        <dbReference type="ARBA" id="ARBA00022461"/>
    </source>
</evidence>
<evidence type="ECO:0000256" key="10">
    <source>
        <dbReference type="ARBA" id="ARBA00023303"/>
    </source>
</evidence>
<evidence type="ECO:0000256" key="4">
    <source>
        <dbReference type="ARBA" id="ARBA00022692"/>
    </source>
</evidence>